<dbReference type="Pfam" id="PF16316">
    <property type="entry name" value="DUF4956"/>
    <property type="match status" value="1"/>
</dbReference>
<keyword evidence="1" id="KW-0812">Transmembrane</keyword>
<feature type="transmembrane region" description="Helical" evidence="1">
    <location>
        <begin position="16"/>
        <end position="35"/>
    </location>
</feature>
<evidence type="ECO:0008006" key="4">
    <source>
        <dbReference type="Google" id="ProtNLM"/>
    </source>
</evidence>
<organism evidence="2 3">
    <name type="scientific">Pseudobythopirellula maris</name>
    <dbReference type="NCBI Taxonomy" id="2527991"/>
    <lineage>
        <taxon>Bacteria</taxon>
        <taxon>Pseudomonadati</taxon>
        <taxon>Planctomycetota</taxon>
        <taxon>Planctomycetia</taxon>
        <taxon>Pirellulales</taxon>
        <taxon>Lacipirellulaceae</taxon>
        <taxon>Pseudobythopirellula</taxon>
    </lineage>
</organism>
<evidence type="ECO:0000313" key="3">
    <source>
        <dbReference type="Proteomes" id="UP000315440"/>
    </source>
</evidence>
<feature type="transmembrane region" description="Helical" evidence="1">
    <location>
        <begin position="93"/>
        <end position="110"/>
    </location>
</feature>
<protein>
    <recommendedName>
        <fullName evidence="4">DUF4956 domain-containing protein</fullName>
    </recommendedName>
</protein>
<evidence type="ECO:0000313" key="2">
    <source>
        <dbReference type="EMBL" id="TWT88823.1"/>
    </source>
</evidence>
<name>A0A5C5ZRI4_9BACT</name>
<dbReference type="Proteomes" id="UP000315440">
    <property type="component" value="Unassembled WGS sequence"/>
</dbReference>
<dbReference type="RefSeq" id="WP_146400207.1">
    <property type="nucleotide sequence ID" value="NZ_SJPQ01000002.1"/>
</dbReference>
<dbReference type="AlphaFoldDB" id="A0A5C5ZRI4"/>
<feature type="transmembrane region" description="Helical" evidence="1">
    <location>
        <begin position="44"/>
        <end position="63"/>
    </location>
</feature>
<sequence>MEFLEVPLYDDDLLKLLVRFAVNLTCLTIVVRWVYTRYGGLPRFPVTFCLVNVLVFFICFTLKKFDLGLGMALGLFAIFGILRYRTETIPIREMTYLFLVIGMAVINALSNKKMSYAELALTNGAILGIAALMESYTHGMLERCQQVVYERIDLVRPDRRAELVADLEERTGLKVSRVELGQINLLQDTAQLDVYYKPSEQAGGE</sequence>
<proteinExistence type="predicted"/>
<keyword evidence="1" id="KW-0472">Membrane</keyword>
<accession>A0A5C5ZRI4</accession>
<keyword evidence="1" id="KW-1133">Transmembrane helix</keyword>
<dbReference type="InterPro" id="IPR032531">
    <property type="entry name" value="DUF4956"/>
</dbReference>
<feature type="transmembrane region" description="Helical" evidence="1">
    <location>
        <begin position="69"/>
        <end position="86"/>
    </location>
</feature>
<comment type="caution">
    <text evidence="2">The sequence shown here is derived from an EMBL/GenBank/DDBJ whole genome shotgun (WGS) entry which is preliminary data.</text>
</comment>
<dbReference type="OrthoDB" id="154078at2"/>
<dbReference type="EMBL" id="SJPQ01000002">
    <property type="protein sequence ID" value="TWT88823.1"/>
    <property type="molecule type" value="Genomic_DNA"/>
</dbReference>
<evidence type="ECO:0000256" key="1">
    <source>
        <dbReference type="SAM" id="Phobius"/>
    </source>
</evidence>
<keyword evidence="3" id="KW-1185">Reference proteome</keyword>
<gene>
    <name evidence="2" type="ORF">Mal64_23110</name>
</gene>
<reference evidence="2 3" key="1">
    <citation type="submission" date="2019-02" db="EMBL/GenBank/DDBJ databases">
        <title>Deep-cultivation of Planctomycetes and their phenomic and genomic characterization uncovers novel biology.</title>
        <authorList>
            <person name="Wiegand S."/>
            <person name="Jogler M."/>
            <person name="Boedeker C."/>
            <person name="Pinto D."/>
            <person name="Vollmers J."/>
            <person name="Rivas-Marin E."/>
            <person name="Kohn T."/>
            <person name="Peeters S.H."/>
            <person name="Heuer A."/>
            <person name="Rast P."/>
            <person name="Oberbeckmann S."/>
            <person name="Bunk B."/>
            <person name="Jeske O."/>
            <person name="Meyerdierks A."/>
            <person name="Storesund J.E."/>
            <person name="Kallscheuer N."/>
            <person name="Luecker S."/>
            <person name="Lage O.M."/>
            <person name="Pohl T."/>
            <person name="Merkel B.J."/>
            <person name="Hornburger P."/>
            <person name="Mueller R.-W."/>
            <person name="Bruemmer F."/>
            <person name="Labrenz M."/>
            <person name="Spormann A.M."/>
            <person name="Op Den Camp H."/>
            <person name="Overmann J."/>
            <person name="Amann R."/>
            <person name="Jetten M.S.M."/>
            <person name="Mascher T."/>
            <person name="Medema M.H."/>
            <person name="Devos D.P."/>
            <person name="Kaster A.-K."/>
            <person name="Ovreas L."/>
            <person name="Rohde M."/>
            <person name="Galperin M.Y."/>
            <person name="Jogler C."/>
        </authorList>
    </citation>
    <scope>NUCLEOTIDE SEQUENCE [LARGE SCALE GENOMIC DNA]</scope>
    <source>
        <strain evidence="2 3">Mal64</strain>
    </source>
</reference>